<reference evidence="1 2" key="1">
    <citation type="journal article" date="2017" name="Genome Announc.">
        <title>Complete Genome Sequence of Burkholderia stabilis FERMP-21014.</title>
        <authorList>
            <person name="Konishi K."/>
            <person name="Kumagai T."/>
            <person name="Sakasegawa S."/>
            <person name="Tamura T."/>
        </authorList>
    </citation>
    <scope>NUCLEOTIDE SEQUENCE [LARGE SCALE GENOMIC DNA]</scope>
    <source>
        <strain evidence="1 2">FERMP-21014</strain>
    </source>
</reference>
<organism evidence="1 2">
    <name type="scientific">Burkholderia stabilis</name>
    <dbReference type="NCBI Taxonomy" id="95485"/>
    <lineage>
        <taxon>Bacteria</taxon>
        <taxon>Pseudomonadati</taxon>
        <taxon>Pseudomonadota</taxon>
        <taxon>Betaproteobacteria</taxon>
        <taxon>Burkholderiales</taxon>
        <taxon>Burkholderiaceae</taxon>
        <taxon>Burkholderia</taxon>
        <taxon>Burkholderia cepacia complex</taxon>
    </lineage>
</organism>
<protein>
    <submittedName>
        <fullName evidence="1">Uncharacterized protein</fullName>
    </submittedName>
</protein>
<gene>
    <name evidence="1" type="ORF">BSFP_067900</name>
</gene>
<proteinExistence type="predicted"/>
<accession>A0A1Y1C1K3</accession>
<dbReference type="Proteomes" id="UP000218432">
    <property type="component" value="Chromosome 3"/>
</dbReference>
<evidence type="ECO:0000313" key="1">
    <source>
        <dbReference type="EMBL" id="BAX63917.1"/>
    </source>
</evidence>
<dbReference type="AlphaFoldDB" id="A0A1Y1C1K3"/>
<dbReference type="RefSeq" id="WP_157776469.1">
    <property type="nucleotide sequence ID" value="NZ_AP018113.1"/>
</dbReference>
<evidence type="ECO:0000313" key="2">
    <source>
        <dbReference type="Proteomes" id="UP000218432"/>
    </source>
</evidence>
<sequence length="102" mass="11208">MKKSAYVRVATYHACRAGHEYEDPLDEASKNAHLGEVTGGGSALSKNHSIEWVGVDDELTDLDKGLPFLKQKLIALGVPDGSVLKYHVQTRKFTAPIRECVK</sequence>
<name>A0A1Y1C1K3_9BURK</name>
<dbReference type="EMBL" id="AP018113">
    <property type="protein sequence ID" value="BAX63917.1"/>
    <property type="molecule type" value="Genomic_DNA"/>
</dbReference>